<feature type="compositionally biased region" description="Basic residues" evidence="1">
    <location>
        <begin position="309"/>
        <end position="320"/>
    </location>
</feature>
<feature type="region of interest" description="Disordered" evidence="1">
    <location>
        <begin position="269"/>
        <end position="350"/>
    </location>
</feature>
<dbReference type="GO" id="GO:0016579">
    <property type="term" value="P:protein deubiquitination"/>
    <property type="evidence" value="ECO:0007669"/>
    <property type="project" value="InterPro"/>
</dbReference>
<dbReference type="SUPFAM" id="SSF54001">
    <property type="entry name" value="Cysteine proteinases"/>
    <property type="match status" value="1"/>
</dbReference>
<evidence type="ECO:0000313" key="4">
    <source>
        <dbReference type="Proteomes" id="UP001219568"/>
    </source>
</evidence>
<dbReference type="CDD" id="cd02257">
    <property type="entry name" value="Peptidase_C19"/>
    <property type="match status" value="1"/>
</dbReference>
<feature type="compositionally biased region" description="Basic residues" evidence="1">
    <location>
        <begin position="290"/>
        <end position="299"/>
    </location>
</feature>
<accession>A0AAD6I737</accession>
<dbReference type="PROSITE" id="PS50235">
    <property type="entry name" value="USP_3"/>
    <property type="match status" value="1"/>
</dbReference>
<comment type="caution">
    <text evidence="3">The sequence shown here is derived from an EMBL/GenBank/DDBJ whole genome shotgun (WGS) entry which is preliminary data.</text>
</comment>
<organism evidence="3 4">
    <name type="scientific">Penicillium canescens</name>
    <dbReference type="NCBI Taxonomy" id="5083"/>
    <lineage>
        <taxon>Eukaryota</taxon>
        <taxon>Fungi</taxon>
        <taxon>Dikarya</taxon>
        <taxon>Ascomycota</taxon>
        <taxon>Pezizomycotina</taxon>
        <taxon>Eurotiomycetes</taxon>
        <taxon>Eurotiomycetidae</taxon>
        <taxon>Eurotiales</taxon>
        <taxon>Aspergillaceae</taxon>
        <taxon>Penicillium</taxon>
    </lineage>
</organism>
<reference evidence="3" key="1">
    <citation type="journal article" date="2023" name="IMA Fungus">
        <title>Comparative genomic study of the Penicillium genus elucidates a diverse pangenome and 15 lateral gene transfer events.</title>
        <authorList>
            <person name="Petersen C."/>
            <person name="Sorensen T."/>
            <person name="Nielsen M.R."/>
            <person name="Sondergaard T.E."/>
            <person name="Sorensen J.L."/>
            <person name="Fitzpatrick D.A."/>
            <person name="Frisvad J.C."/>
            <person name="Nielsen K.L."/>
        </authorList>
    </citation>
    <scope>NUCLEOTIDE SEQUENCE</scope>
    <source>
        <strain evidence="3">IBT 15450</strain>
    </source>
</reference>
<dbReference type="InterPro" id="IPR038765">
    <property type="entry name" value="Papain-like_cys_pep_sf"/>
</dbReference>
<dbReference type="GO" id="GO:0004843">
    <property type="term" value="F:cysteine-type deubiquitinase activity"/>
    <property type="evidence" value="ECO:0007669"/>
    <property type="project" value="InterPro"/>
</dbReference>
<feature type="domain" description="USP" evidence="2">
    <location>
        <begin position="1"/>
        <end position="131"/>
    </location>
</feature>
<sequence>MREMRKSQSLHGSIGASPELLLVQVNRLELVNNEIKKIKHRVQMKEEITLLSTYFDERKKETNKHIQYELAAVVLHQEAPAGEGGHFTIAVKGRAGTWKLLDEAKVSEIDFVDLKCKKNCENAHIFSYCRMPTHDDSPIDEPDNDVAMRDAPAERRREQARSLAISSNPDSSISAEYRSEQFSRTDVKTKELIVATVKNAVPEIYKEIKALEEKENSKATGDGESDAPYDPLDFRRGRGTLRITVGGDEEGGEKALDIWVKGLVHNQITEDKKKAAKKAPAKAAKAAKATGKKGQKRKKAGDGGSAKAKVQKVGKGKGKGKSKEPESDSESELSEVISLSEGEEEEEYED</sequence>
<protein>
    <recommendedName>
        <fullName evidence="2">USP domain-containing protein</fullName>
    </recommendedName>
</protein>
<dbReference type="AlphaFoldDB" id="A0AAD6I737"/>
<feature type="region of interest" description="Disordered" evidence="1">
    <location>
        <begin position="132"/>
        <end position="180"/>
    </location>
</feature>
<evidence type="ECO:0000256" key="1">
    <source>
        <dbReference type="SAM" id="MobiDB-lite"/>
    </source>
</evidence>
<proteinExistence type="predicted"/>
<feature type="compositionally biased region" description="Acidic residues" evidence="1">
    <location>
        <begin position="341"/>
        <end position="350"/>
    </location>
</feature>
<dbReference type="EMBL" id="JAQJZL010000010">
    <property type="protein sequence ID" value="KAJ6035120.1"/>
    <property type="molecule type" value="Genomic_DNA"/>
</dbReference>
<dbReference type="InterPro" id="IPR028889">
    <property type="entry name" value="USP"/>
</dbReference>
<feature type="compositionally biased region" description="Basic and acidic residues" evidence="1">
    <location>
        <begin position="146"/>
        <end position="160"/>
    </location>
</feature>
<dbReference type="Gene3D" id="3.90.70.10">
    <property type="entry name" value="Cysteine proteinases"/>
    <property type="match status" value="1"/>
</dbReference>
<dbReference type="Proteomes" id="UP001219568">
    <property type="component" value="Unassembled WGS sequence"/>
</dbReference>
<keyword evidence="4" id="KW-1185">Reference proteome</keyword>
<name>A0AAD6I737_PENCN</name>
<evidence type="ECO:0000259" key="2">
    <source>
        <dbReference type="PROSITE" id="PS50235"/>
    </source>
</evidence>
<dbReference type="Pfam" id="PF00443">
    <property type="entry name" value="UCH"/>
    <property type="match status" value="1"/>
</dbReference>
<evidence type="ECO:0000313" key="3">
    <source>
        <dbReference type="EMBL" id="KAJ6035120.1"/>
    </source>
</evidence>
<feature type="compositionally biased region" description="Polar residues" evidence="1">
    <location>
        <begin position="164"/>
        <end position="176"/>
    </location>
</feature>
<reference evidence="3" key="2">
    <citation type="submission" date="2023-01" db="EMBL/GenBank/DDBJ databases">
        <authorList>
            <person name="Petersen C."/>
        </authorList>
    </citation>
    <scope>NUCLEOTIDE SEQUENCE</scope>
    <source>
        <strain evidence="3">IBT 15450</strain>
    </source>
</reference>
<gene>
    <name evidence="3" type="ORF">N7460_009295</name>
</gene>
<dbReference type="InterPro" id="IPR001394">
    <property type="entry name" value="Peptidase_C19_UCH"/>
</dbReference>
<feature type="region of interest" description="Disordered" evidence="1">
    <location>
        <begin position="215"/>
        <end position="235"/>
    </location>
</feature>